<dbReference type="InterPro" id="IPR029052">
    <property type="entry name" value="Metallo-depent_PP-like"/>
</dbReference>
<dbReference type="Gene3D" id="3.60.21.70">
    <property type="entry name" value="PhoD-like phosphatase"/>
    <property type="match status" value="1"/>
</dbReference>
<feature type="transmembrane region" description="Helical" evidence="1">
    <location>
        <begin position="15"/>
        <end position="36"/>
    </location>
</feature>
<name>A0A839EX41_9GAMM</name>
<dbReference type="EMBL" id="JACGXL010000002">
    <property type="protein sequence ID" value="MBA8887203.1"/>
    <property type="molecule type" value="Genomic_DNA"/>
</dbReference>
<dbReference type="InterPro" id="IPR038607">
    <property type="entry name" value="PhoD-like_sf"/>
</dbReference>
<dbReference type="PANTHER" id="PTHR43606">
    <property type="entry name" value="PHOSPHATASE, PUTATIVE (AFU_ORTHOLOGUE AFUA_6G08710)-RELATED"/>
    <property type="match status" value="1"/>
</dbReference>
<dbReference type="InterPro" id="IPR006311">
    <property type="entry name" value="TAT_signal"/>
</dbReference>
<dbReference type="GO" id="GO:0004035">
    <property type="term" value="F:alkaline phosphatase activity"/>
    <property type="evidence" value="ECO:0007669"/>
    <property type="project" value="UniProtKB-EC"/>
</dbReference>
<keyword evidence="1" id="KW-1133">Transmembrane helix</keyword>
<evidence type="ECO:0000313" key="5">
    <source>
        <dbReference type="Proteomes" id="UP000550401"/>
    </source>
</evidence>
<comment type="caution">
    <text evidence="4">The sequence shown here is derived from an EMBL/GenBank/DDBJ whole genome shotgun (WGS) entry which is preliminary data.</text>
</comment>
<protein>
    <submittedName>
        <fullName evidence="4">Alkaline phosphatase D</fullName>
        <ecNumber evidence="4">3.1.3.1</ecNumber>
    </submittedName>
</protein>
<dbReference type="EC" id="3.1.3.1" evidence="4"/>
<dbReference type="InterPro" id="IPR032093">
    <property type="entry name" value="PhoD_N"/>
</dbReference>
<evidence type="ECO:0000259" key="3">
    <source>
        <dbReference type="Pfam" id="PF16655"/>
    </source>
</evidence>
<dbReference type="PROSITE" id="PS51318">
    <property type="entry name" value="TAT"/>
    <property type="match status" value="1"/>
</dbReference>
<dbReference type="Proteomes" id="UP000550401">
    <property type="component" value="Unassembled WGS sequence"/>
</dbReference>
<dbReference type="Gene3D" id="2.60.40.380">
    <property type="entry name" value="Purple acid phosphatase-like, N-terminal"/>
    <property type="match status" value="1"/>
</dbReference>
<gene>
    <name evidence="4" type="ORF">FHW12_001417</name>
</gene>
<feature type="domain" description="Phospholipase D N-terminal" evidence="3">
    <location>
        <begin position="47"/>
        <end position="142"/>
    </location>
</feature>
<dbReference type="RefSeq" id="WP_182530291.1">
    <property type="nucleotide sequence ID" value="NZ_JACGXL010000002.1"/>
</dbReference>
<feature type="domain" description="PhoD-like phosphatase metallophosphatase" evidence="2">
    <location>
        <begin position="155"/>
        <end position="487"/>
    </location>
</feature>
<dbReference type="SUPFAM" id="SSF56300">
    <property type="entry name" value="Metallo-dependent phosphatases"/>
    <property type="match status" value="1"/>
</dbReference>
<proteinExistence type="predicted"/>
<dbReference type="InterPro" id="IPR018946">
    <property type="entry name" value="PhoD-like_MPP"/>
</dbReference>
<accession>A0A839EX41</accession>
<dbReference type="Pfam" id="PF09423">
    <property type="entry name" value="PhoD"/>
    <property type="match status" value="1"/>
</dbReference>
<keyword evidence="1" id="KW-0472">Membrane</keyword>
<dbReference type="Pfam" id="PF16655">
    <property type="entry name" value="PhoD_N"/>
    <property type="match status" value="1"/>
</dbReference>
<dbReference type="AlphaFoldDB" id="A0A839EX41"/>
<evidence type="ECO:0000256" key="1">
    <source>
        <dbReference type="SAM" id="Phobius"/>
    </source>
</evidence>
<reference evidence="4 5" key="1">
    <citation type="submission" date="2020-07" db="EMBL/GenBank/DDBJ databases">
        <title>Genomic Encyclopedia of Type Strains, Phase IV (KMG-V): Genome sequencing to study the core and pangenomes of soil and plant-associated prokaryotes.</title>
        <authorList>
            <person name="Whitman W."/>
        </authorList>
    </citation>
    <scope>NUCLEOTIDE SEQUENCE [LARGE SCALE GENOMIC DNA]</scope>
    <source>
        <strain evidence="4 5">RH2WT43</strain>
    </source>
</reference>
<evidence type="ECO:0000259" key="2">
    <source>
        <dbReference type="Pfam" id="PF09423"/>
    </source>
</evidence>
<keyword evidence="4" id="KW-0378">Hydrolase</keyword>
<sequence length="517" mass="57216">MRNAPRGDGWSRRQFILRGAATFGVAGFGLGGGLFARPRFDAYPFSLGVASGDPSADGFVLWTRIATAQSDAAFLPMQGYEVEWIVAEDERLRRVVRSGRGVARADAAHALHVELDGLAPDRWYWYQFRCGDAASPVGRTRTLPAAGASVARLRLALASCQHYEHGYYAAYRHMLGDDLDLVVHVGDYIYEGSWGPQVRRHESAEGASTLAGYRNRHACYKRDPDLQRAHAAYPWLVTWDDHEVSNDYAGLVSAYDEPSDTFAARRAAAYQAWCEHMPLRARTRATLRMYRRFAFGDLAAINLLDDRQYRAAHACAERGEMIDAGTCAELGSPARSLLGTAQQRWLDDGLARGDARWNVVAQQTLVAPFVSRDEAGAPRVWADGWDGYPAARAHLLGHVAERRIPNVVTLGGDVHAFYACDLKADFADPDSATIATEFVGTSISSQGDDHDARVRDLDLNPHVRAYDGRRRGYLRCDIGHDAWRSDFVALDDATDPRSAARKMRTFHVENGRAGVQT</sequence>
<keyword evidence="5" id="KW-1185">Reference proteome</keyword>
<evidence type="ECO:0000313" key="4">
    <source>
        <dbReference type="EMBL" id="MBA8887203.1"/>
    </source>
</evidence>
<keyword evidence="1" id="KW-0812">Transmembrane</keyword>
<dbReference type="PANTHER" id="PTHR43606:SF2">
    <property type="entry name" value="ALKALINE PHOSPHATASE FAMILY PROTEIN (AFU_ORTHOLOGUE AFUA_5G03860)"/>
    <property type="match status" value="1"/>
</dbReference>
<organism evidence="4 5">
    <name type="scientific">Dokdonella fugitiva</name>
    <dbReference type="NCBI Taxonomy" id="328517"/>
    <lineage>
        <taxon>Bacteria</taxon>
        <taxon>Pseudomonadati</taxon>
        <taxon>Pseudomonadota</taxon>
        <taxon>Gammaproteobacteria</taxon>
        <taxon>Lysobacterales</taxon>
        <taxon>Rhodanobacteraceae</taxon>
        <taxon>Dokdonella</taxon>
    </lineage>
</organism>
<dbReference type="CDD" id="cd07389">
    <property type="entry name" value="MPP_PhoD"/>
    <property type="match status" value="1"/>
</dbReference>
<dbReference type="InterPro" id="IPR052900">
    <property type="entry name" value="Phospholipid_Metab_Enz"/>
</dbReference>